<accession>A0A0C3A0K0</accession>
<dbReference type="AlphaFoldDB" id="A0A0C3A0K0"/>
<name>A0A0C3A0K0_9AGAM</name>
<evidence type="ECO:0000256" key="1">
    <source>
        <dbReference type="SAM" id="MobiDB-lite"/>
    </source>
</evidence>
<evidence type="ECO:0000313" key="2">
    <source>
        <dbReference type="EMBL" id="KIM58197.1"/>
    </source>
</evidence>
<proteinExistence type="predicted"/>
<dbReference type="HOGENOM" id="CLU_2723702_0_0_1"/>
<dbReference type="InParanoid" id="A0A0C3A0K0"/>
<evidence type="ECO:0000313" key="3">
    <source>
        <dbReference type="Proteomes" id="UP000053989"/>
    </source>
</evidence>
<reference evidence="2 3" key="1">
    <citation type="submission" date="2014-04" db="EMBL/GenBank/DDBJ databases">
        <authorList>
            <consortium name="DOE Joint Genome Institute"/>
            <person name="Kuo A."/>
            <person name="Kohler A."/>
            <person name="Nagy L.G."/>
            <person name="Floudas D."/>
            <person name="Copeland A."/>
            <person name="Barry K.W."/>
            <person name="Cichocki N."/>
            <person name="Veneault-Fourrey C."/>
            <person name="LaButti K."/>
            <person name="Lindquist E.A."/>
            <person name="Lipzen A."/>
            <person name="Lundell T."/>
            <person name="Morin E."/>
            <person name="Murat C."/>
            <person name="Sun H."/>
            <person name="Tunlid A."/>
            <person name="Henrissat B."/>
            <person name="Grigoriev I.V."/>
            <person name="Hibbett D.S."/>
            <person name="Martin F."/>
            <person name="Nordberg H.P."/>
            <person name="Cantor M.N."/>
            <person name="Hua S.X."/>
        </authorList>
    </citation>
    <scope>NUCLEOTIDE SEQUENCE [LARGE SCALE GENOMIC DNA]</scope>
    <source>
        <strain evidence="2 3">Foug A</strain>
    </source>
</reference>
<reference evidence="3" key="2">
    <citation type="submission" date="2015-01" db="EMBL/GenBank/DDBJ databases">
        <title>Evolutionary Origins and Diversification of the Mycorrhizal Mutualists.</title>
        <authorList>
            <consortium name="DOE Joint Genome Institute"/>
            <consortium name="Mycorrhizal Genomics Consortium"/>
            <person name="Kohler A."/>
            <person name="Kuo A."/>
            <person name="Nagy L.G."/>
            <person name="Floudas D."/>
            <person name="Copeland A."/>
            <person name="Barry K.W."/>
            <person name="Cichocki N."/>
            <person name="Veneault-Fourrey C."/>
            <person name="LaButti K."/>
            <person name="Lindquist E.A."/>
            <person name="Lipzen A."/>
            <person name="Lundell T."/>
            <person name="Morin E."/>
            <person name="Murat C."/>
            <person name="Riley R."/>
            <person name="Ohm R."/>
            <person name="Sun H."/>
            <person name="Tunlid A."/>
            <person name="Henrissat B."/>
            <person name="Grigoriev I.V."/>
            <person name="Hibbett D.S."/>
            <person name="Martin F."/>
        </authorList>
    </citation>
    <scope>NUCLEOTIDE SEQUENCE [LARGE SCALE GENOMIC DNA]</scope>
    <source>
        <strain evidence="3">Foug A</strain>
    </source>
</reference>
<protein>
    <submittedName>
        <fullName evidence="2">Uncharacterized protein</fullName>
    </submittedName>
</protein>
<feature type="region of interest" description="Disordered" evidence="1">
    <location>
        <begin position="47"/>
        <end position="72"/>
    </location>
</feature>
<sequence length="72" mass="8139">MSVPILILVSKQEQGKDAIGTGDRRVYAIVTTQSVRSSTLEDIIVHNEFKSRRSTPPRCNPNMQPQEKQSRD</sequence>
<dbReference type="Proteomes" id="UP000053989">
    <property type="component" value="Unassembled WGS sequence"/>
</dbReference>
<organism evidence="2 3">
    <name type="scientific">Scleroderma citrinum Foug A</name>
    <dbReference type="NCBI Taxonomy" id="1036808"/>
    <lineage>
        <taxon>Eukaryota</taxon>
        <taxon>Fungi</taxon>
        <taxon>Dikarya</taxon>
        <taxon>Basidiomycota</taxon>
        <taxon>Agaricomycotina</taxon>
        <taxon>Agaricomycetes</taxon>
        <taxon>Agaricomycetidae</taxon>
        <taxon>Boletales</taxon>
        <taxon>Sclerodermatineae</taxon>
        <taxon>Sclerodermataceae</taxon>
        <taxon>Scleroderma</taxon>
    </lineage>
</organism>
<feature type="compositionally biased region" description="Polar residues" evidence="1">
    <location>
        <begin position="61"/>
        <end position="72"/>
    </location>
</feature>
<keyword evidence="3" id="KW-1185">Reference proteome</keyword>
<dbReference type="EMBL" id="KN822089">
    <property type="protein sequence ID" value="KIM58197.1"/>
    <property type="molecule type" value="Genomic_DNA"/>
</dbReference>
<gene>
    <name evidence="2" type="ORF">SCLCIDRAFT_1099139</name>
</gene>